<dbReference type="InterPro" id="IPR037447">
    <property type="entry name" value="Ribosomal_eS10"/>
</dbReference>
<accession>A0A3B3R9T1</accession>
<evidence type="ECO:0000256" key="3">
    <source>
        <dbReference type="ARBA" id="ARBA00022490"/>
    </source>
</evidence>
<comment type="similarity">
    <text evidence="2">Belongs to the eukaryotic ribosomal protein eS10 family.</text>
</comment>
<evidence type="ECO:0000313" key="9">
    <source>
        <dbReference type="Proteomes" id="UP000261540"/>
    </source>
</evidence>
<keyword evidence="9" id="KW-1185">Reference proteome</keyword>
<proteinExistence type="inferred from homology"/>
<keyword evidence="4" id="KW-0689">Ribosomal protein</keyword>
<dbReference type="PANTHER" id="PTHR12146">
    <property type="entry name" value="40S RIBOSOMAL PROTEIN S10"/>
    <property type="match status" value="1"/>
</dbReference>
<evidence type="ECO:0000256" key="1">
    <source>
        <dbReference type="ARBA" id="ARBA00004496"/>
    </source>
</evidence>
<evidence type="ECO:0000256" key="2">
    <source>
        <dbReference type="ARBA" id="ARBA00007278"/>
    </source>
</evidence>
<dbReference type="GO" id="GO:0022627">
    <property type="term" value="C:cytosolic small ribosomal subunit"/>
    <property type="evidence" value="ECO:0007669"/>
    <property type="project" value="TreeGrafter"/>
</dbReference>
<dbReference type="Proteomes" id="UP000261540">
    <property type="component" value="Unplaced"/>
</dbReference>
<dbReference type="Ensembl" id="ENSPKIT00000038851.1">
    <property type="protein sequence ID" value="ENSPKIP00000014411.1"/>
    <property type="gene ID" value="ENSPKIG00000001472.1"/>
</dbReference>
<dbReference type="InterPro" id="IPR036388">
    <property type="entry name" value="WH-like_DNA-bd_sf"/>
</dbReference>
<feature type="region of interest" description="Disordered" evidence="6">
    <location>
        <begin position="128"/>
        <end position="153"/>
    </location>
</feature>
<evidence type="ECO:0000313" key="8">
    <source>
        <dbReference type="Ensembl" id="ENSPKIP00000014411.1"/>
    </source>
</evidence>
<keyword evidence="3" id="KW-0963">Cytoplasm</keyword>
<dbReference type="GeneTree" id="ENSGT00440000034918"/>
<dbReference type="GO" id="GO:0003723">
    <property type="term" value="F:RNA binding"/>
    <property type="evidence" value="ECO:0007669"/>
    <property type="project" value="TreeGrafter"/>
</dbReference>
<evidence type="ECO:0000259" key="7">
    <source>
        <dbReference type="Pfam" id="PF03501"/>
    </source>
</evidence>
<comment type="subcellular location">
    <subcellularLocation>
        <location evidence="1">Cytoplasm</location>
    </subcellularLocation>
</comment>
<organism evidence="8 9">
    <name type="scientific">Paramormyrops kingsleyae</name>
    <dbReference type="NCBI Taxonomy" id="1676925"/>
    <lineage>
        <taxon>Eukaryota</taxon>
        <taxon>Metazoa</taxon>
        <taxon>Chordata</taxon>
        <taxon>Craniata</taxon>
        <taxon>Vertebrata</taxon>
        <taxon>Euteleostomi</taxon>
        <taxon>Actinopterygii</taxon>
        <taxon>Neopterygii</taxon>
        <taxon>Teleostei</taxon>
        <taxon>Osteoglossocephala</taxon>
        <taxon>Osteoglossomorpha</taxon>
        <taxon>Osteoglossiformes</taxon>
        <taxon>Mormyridae</taxon>
        <taxon>Paramormyrops</taxon>
    </lineage>
</organism>
<reference evidence="8" key="2">
    <citation type="submission" date="2025-09" db="UniProtKB">
        <authorList>
            <consortium name="Ensembl"/>
        </authorList>
    </citation>
    <scope>IDENTIFICATION</scope>
</reference>
<name>A0A3B3R9T1_9TELE</name>
<keyword evidence="5" id="KW-0687">Ribonucleoprotein</keyword>
<sequence length="244" mass="26754">MSPKIKRHSSFEGHPGCRTTWRRAAASRVPSVRQAPLLAHVGVRAHAPAFPAPVPQQAAEMLMPKKNRVAIYELLFKEGVMVAKKDVHLAKHPELADKNVPNLHVMKAMQHSMGRGQHGLPGGRLTGTHTGAQRHRPVPIRRPKPALEPRQTSSLEVDLAVDEDSSLSNFPLFLHNKALCLSAVACVLHLFLSQTMGVLKGTVGLRALTLQFTPIFKKHINTPGRCKGTDSFMGSVHCQKPVLM</sequence>
<protein>
    <submittedName>
        <fullName evidence="8">Ribosomal protein S10</fullName>
    </submittedName>
</protein>
<reference evidence="8" key="1">
    <citation type="submission" date="2025-08" db="UniProtKB">
        <authorList>
            <consortium name="Ensembl"/>
        </authorList>
    </citation>
    <scope>IDENTIFICATION</scope>
</reference>
<dbReference type="Pfam" id="PF03501">
    <property type="entry name" value="S10_plectin"/>
    <property type="match status" value="1"/>
</dbReference>
<dbReference type="GO" id="GO:0003735">
    <property type="term" value="F:structural constituent of ribosome"/>
    <property type="evidence" value="ECO:0007669"/>
    <property type="project" value="TreeGrafter"/>
</dbReference>
<feature type="domain" description="Plectin/eS10 N-terminal" evidence="7">
    <location>
        <begin position="63"/>
        <end position="111"/>
    </location>
</feature>
<evidence type="ECO:0000256" key="6">
    <source>
        <dbReference type="SAM" id="MobiDB-lite"/>
    </source>
</evidence>
<evidence type="ECO:0000256" key="5">
    <source>
        <dbReference type="ARBA" id="ARBA00023274"/>
    </source>
</evidence>
<evidence type="ECO:0000256" key="4">
    <source>
        <dbReference type="ARBA" id="ARBA00022980"/>
    </source>
</evidence>
<dbReference type="AlphaFoldDB" id="A0A3B3R9T1"/>
<dbReference type="Gene3D" id="1.10.10.10">
    <property type="entry name" value="Winged helix-like DNA-binding domain superfamily/Winged helix DNA-binding domain"/>
    <property type="match status" value="1"/>
</dbReference>
<dbReference type="PANTHER" id="PTHR12146:SF0">
    <property type="entry name" value="RIBOSOMAL PROTEIN S10"/>
    <property type="match status" value="1"/>
</dbReference>
<dbReference type="InterPro" id="IPR005326">
    <property type="entry name" value="Plectin_eS10_N"/>
</dbReference>
<feature type="compositionally biased region" description="Basic residues" evidence="6">
    <location>
        <begin position="132"/>
        <end position="144"/>
    </location>
</feature>